<dbReference type="GO" id="GO:0005737">
    <property type="term" value="C:cytoplasm"/>
    <property type="evidence" value="ECO:0007669"/>
    <property type="project" value="TreeGrafter"/>
</dbReference>
<keyword evidence="1" id="KW-0456">Lyase</keyword>
<dbReference type="Pfam" id="PF04909">
    <property type="entry name" value="Amidohydro_2"/>
    <property type="match status" value="1"/>
</dbReference>
<sequence length="357" mass="39652">MSIKQGRIDVHHHIIPPAFVDAMNARGLHSVAGAPLPDWTPEKSIEVMDANGIERAITSLSAPGVHFGDGVQQASELARRCNEFAAQMRTRYPSRFGNFAVLPMPFTEAACREAVYALDVLKAEGIVLLGSTDGVFLGDPRFDELMAELDRRKAVVFIHPNMHQTSESIGLQTPGFLIEFLCDTTRAAVNLILSGTMERYPGIRWILSHSGGFLPFVAWRVSLANMLPEFQQHAPQGVMTYIRRFYFDTALSPSPYSMAALKELVEPSHILFGSDFPFAPAPATALQCRTLESLEMWSPAIMHGINRAHALSLFPQYSQPNEVVAPAPIYEGESFSQRLRRSMTRPIGALAERMRKR</sequence>
<dbReference type="EMBL" id="CP029608">
    <property type="protein sequence ID" value="AXI61624.1"/>
    <property type="molecule type" value="Genomic_DNA"/>
</dbReference>
<dbReference type="GO" id="GO:0016831">
    <property type="term" value="F:carboxy-lyase activity"/>
    <property type="evidence" value="ECO:0007669"/>
    <property type="project" value="InterPro"/>
</dbReference>
<dbReference type="Proteomes" id="UP000253720">
    <property type="component" value="Chromosome"/>
</dbReference>
<dbReference type="KEGG" id="pke:DLD99_14460"/>
<accession>A0A345RQQ8</accession>
<dbReference type="Gene3D" id="3.20.20.140">
    <property type="entry name" value="Metal-dependent hydrolases"/>
    <property type="match status" value="1"/>
</dbReference>
<keyword evidence="3" id="KW-0378">Hydrolase</keyword>
<keyword evidence="4" id="KW-1185">Reference proteome</keyword>
<protein>
    <submittedName>
        <fullName evidence="3">Amidohydrolase</fullName>
    </submittedName>
</protein>
<evidence type="ECO:0000256" key="1">
    <source>
        <dbReference type="ARBA" id="ARBA00023239"/>
    </source>
</evidence>
<dbReference type="CDD" id="cd01292">
    <property type="entry name" value="metallo-dependent_hydrolases"/>
    <property type="match status" value="1"/>
</dbReference>
<evidence type="ECO:0000259" key="2">
    <source>
        <dbReference type="Pfam" id="PF04909"/>
    </source>
</evidence>
<dbReference type="GO" id="GO:0019748">
    <property type="term" value="P:secondary metabolic process"/>
    <property type="evidence" value="ECO:0007669"/>
    <property type="project" value="TreeGrafter"/>
</dbReference>
<evidence type="ECO:0000313" key="4">
    <source>
        <dbReference type="Proteomes" id="UP000253720"/>
    </source>
</evidence>
<dbReference type="InterPro" id="IPR032465">
    <property type="entry name" value="ACMSD"/>
</dbReference>
<dbReference type="PANTHER" id="PTHR21240">
    <property type="entry name" value="2-AMINO-3-CARBOXYLMUCONATE-6-SEMIALDEHYDE DECARBOXYLASE"/>
    <property type="match status" value="1"/>
</dbReference>
<gene>
    <name evidence="3" type="ORF">DLD99_14460</name>
</gene>
<dbReference type="AlphaFoldDB" id="A0A345RQQ8"/>
<organism evidence="3 4">
    <name type="scientific">Pseudomonas kribbensis</name>
    <dbReference type="NCBI Taxonomy" id="1628086"/>
    <lineage>
        <taxon>Bacteria</taxon>
        <taxon>Pseudomonadati</taxon>
        <taxon>Pseudomonadota</taxon>
        <taxon>Gammaproteobacteria</taxon>
        <taxon>Pseudomonadales</taxon>
        <taxon>Pseudomonadaceae</taxon>
        <taxon>Pseudomonas</taxon>
    </lineage>
</organism>
<dbReference type="PANTHER" id="PTHR21240:SF28">
    <property type="entry name" value="ISO-OROTATE DECARBOXYLASE (EUROFUNG)"/>
    <property type="match status" value="1"/>
</dbReference>
<dbReference type="SUPFAM" id="SSF51556">
    <property type="entry name" value="Metallo-dependent hydrolases"/>
    <property type="match status" value="1"/>
</dbReference>
<dbReference type="GO" id="GO:0016787">
    <property type="term" value="F:hydrolase activity"/>
    <property type="evidence" value="ECO:0007669"/>
    <property type="project" value="UniProtKB-KW"/>
</dbReference>
<dbReference type="InterPro" id="IPR006680">
    <property type="entry name" value="Amidohydro-rel"/>
</dbReference>
<proteinExistence type="predicted"/>
<dbReference type="RefSeq" id="WP_114883022.1">
    <property type="nucleotide sequence ID" value="NZ_CP029608.1"/>
</dbReference>
<reference evidence="3 4" key="1">
    <citation type="submission" date="2018-05" db="EMBL/GenBank/DDBJ databases">
        <title>Complete genome sequence of Pseudomonas kribbensis 46-2(T).</title>
        <authorList>
            <person name="Jeong H."/>
            <person name="Lee S.-G."/>
            <person name="Rha E."/>
            <person name="Kim H."/>
        </authorList>
    </citation>
    <scope>NUCLEOTIDE SEQUENCE [LARGE SCALE GENOMIC DNA]</scope>
    <source>
        <strain evidence="3 4">46-2</strain>
    </source>
</reference>
<dbReference type="InterPro" id="IPR032466">
    <property type="entry name" value="Metal_Hydrolase"/>
</dbReference>
<evidence type="ECO:0000313" key="3">
    <source>
        <dbReference type="EMBL" id="AXI61624.1"/>
    </source>
</evidence>
<name>A0A345RQQ8_9PSED</name>
<feature type="domain" description="Amidohydrolase-related" evidence="2">
    <location>
        <begin position="8"/>
        <end position="288"/>
    </location>
</feature>